<comment type="caution">
    <text evidence="2">The sequence shown here is derived from an EMBL/GenBank/DDBJ whole genome shotgun (WGS) entry which is preliminary data.</text>
</comment>
<gene>
    <name evidence="2" type="ORF">X474_10410</name>
</gene>
<keyword evidence="1" id="KW-0143">Chaperone</keyword>
<evidence type="ECO:0008006" key="4">
    <source>
        <dbReference type="Google" id="ProtNLM"/>
    </source>
</evidence>
<dbReference type="OrthoDB" id="7849731at2"/>
<dbReference type="EMBL" id="AZAC01000011">
    <property type="protein sequence ID" value="KIX14477.1"/>
    <property type="molecule type" value="Genomic_DNA"/>
</dbReference>
<evidence type="ECO:0000313" key="3">
    <source>
        <dbReference type="Proteomes" id="UP000032233"/>
    </source>
</evidence>
<evidence type="ECO:0000313" key="2">
    <source>
        <dbReference type="EMBL" id="KIX14477.1"/>
    </source>
</evidence>
<dbReference type="AlphaFoldDB" id="A0A0D2GI16"/>
<accession>A0A0D2GI16</accession>
<dbReference type="InterPro" id="IPR036411">
    <property type="entry name" value="TorD-like_sf"/>
</dbReference>
<dbReference type="Proteomes" id="UP000032233">
    <property type="component" value="Unassembled WGS sequence"/>
</dbReference>
<dbReference type="Pfam" id="PF02613">
    <property type="entry name" value="Nitrate_red_del"/>
    <property type="match status" value="1"/>
</dbReference>
<proteinExistence type="predicted"/>
<sequence length="254" mass="28368">MPAKPDLTDRLGECSLDSPGFHSLREALYTLLAHCFGFEIDQNAWAALGQLKDMTEAYLDCLGGPDHQLQQEAADLGQLIEELTAGGGEKHLLYLAREYASSFLGVGPNTIPLCESHYTDSNHAGQDSPALRVRRQYQRAGLTRSESFNELEDHLSMELSLMAHLSARSKQAAENSPYEARKLLEWQSDFIQGHLLNWIPAFRSKAAQMSPAGFYAKIACFTDRFLELEDAWIVQEQQSILHGNTEAPQKLTID</sequence>
<dbReference type="Gene3D" id="1.10.3480.10">
    <property type="entry name" value="TorD-like"/>
    <property type="match status" value="1"/>
</dbReference>
<organism evidence="2 3">
    <name type="scientific">Dethiosulfatarculus sandiegensis</name>
    <dbReference type="NCBI Taxonomy" id="1429043"/>
    <lineage>
        <taxon>Bacteria</taxon>
        <taxon>Pseudomonadati</taxon>
        <taxon>Thermodesulfobacteriota</taxon>
        <taxon>Desulfarculia</taxon>
        <taxon>Desulfarculales</taxon>
        <taxon>Desulfarculaceae</taxon>
        <taxon>Dethiosulfatarculus</taxon>
    </lineage>
</organism>
<protein>
    <recommendedName>
        <fullName evidence="4">Molecular chaperone TorD</fullName>
    </recommendedName>
</protein>
<dbReference type="RefSeq" id="WP_044348336.1">
    <property type="nucleotide sequence ID" value="NZ_AZAC01000011.1"/>
</dbReference>
<dbReference type="PANTHER" id="PTHR34227">
    <property type="entry name" value="CHAPERONE PROTEIN YCDY"/>
    <property type="match status" value="1"/>
</dbReference>
<dbReference type="STRING" id="1429043.X474_10410"/>
<dbReference type="InterPro" id="IPR020945">
    <property type="entry name" value="DMSO/NO3_reduct_chaperone"/>
</dbReference>
<dbReference type="PANTHER" id="PTHR34227:SF11">
    <property type="entry name" value="CHAPERONE PROTEIN TORD"/>
    <property type="match status" value="1"/>
</dbReference>
<dbReference type="SUPFAM" id="SSF89155">
    <property type="entry name" value="TorD-like"/>
    <property type="match status" value="1"/>
</dbReference>
<keyword evidence="3" id="KW-1185">Reference proteome</keyword>
<name>A0A0D2GI16_9BACT</name>
<reference evidence="2 3" key="1">
    <citation type="submission" date="2013-11" db="EMBL/GenBank/DDBJ databases">
        <title>Metagenomic analysis of a methanogenic consortium involved in long chain n-alkane degradation.</title>
        <authorList>
            <person name="Davidova I.A."/>
            <person name="Callaghan A.V."/>
            <person name="Wawrik B."/>
            <person name="Pruitt S."/>
            <person name="Marks C."/>
            <person name="Duncan K.E."/>
            <person name="Suflita J.M."/>
        </authorList>
    </citation>
    <scope>NUCLEOTIDE SEQUENCE [LARGE SCALE GENOMIC DNA]</scope>
    <source>
        <strain evidence="2 3">SPR</strain>
    </source>
</reference>
<dbReference type="InParanoid" id="A0A0D2GI16"/>
<dbReference type="InterPro" id="IPR050289">
    <property type="entry name" value="TorD/DmsD_chaperones"/>
</dbReference>
<evidence type="ECO:0000256" key="1">
    <source>
        <dbReference type="ARBA" id="ARBA00023186"/>
    </source>
</evidence>